<dbReference type="PROSITE" id="PS51233">
    <property type="entry name" value="VWFD"/>
    <property type="match status" value="4"/>
</dbReference>
<evidence type="ECO:0000259" key="3">
    <source>
        <dbReference type="PROSITE" id="PS51233"/>
    </source>
</evidence>
<protein>
    <recommendedName>
        <fullName evidence="3">VWFD domain-containing protein</fullName>
    </recommendedName>
</protein>
<reference evidence="4" key="3">
    <citation type="submission" date="2025-09" db="UniProtKB">
        <authorList>
            <consortium name="Ensembl"/>
        </authorList>
    </citation>
    <scope>IDENTIFICATION</scope>
</reference>
<organism evidence="4 5">
    <name type="scientific">Anas platyrhynchos platyrhynchos</name>
    <name type="common">Northern mallard</name>
    <dbReference type="NCBI Taxonomy" id="8840"/>
    <lineage>
        <taxon>Eukaryota</taxon>
        <taxon>Metazoa</taxon>
        <taxon>Chordata</taxon>
        <taxon>Craniata</taxon>
        <taxon>Vertebrata</taxon>
        <taxon>Euteleostomi</taxon>
        <taxon>Archelosauria</taxon>
        <taxon>Archosauria</taxon>
        <taxon>Dinosauria</taxon>
        <taxon>Saurischia</taxon>
        <taxon>Theropoda</taxon>
        <taxon>Coelurosauria</taxon>
        <taxon>Aves</taxon>
        <taxon>Neognathae</taxon>
        <taxon>Galloanserae</taxon>
        <taxon>Anseriformes</taxon>
        <taxon>Anatidae</taxon>
        <taxon>Anatinae</taxon>
        <taxon>Anas</taxon>
    </lineage>
</organism>
<dbReference type="InterPro" id="IPR014853">
    <property type="entry name" value="VWF/SSPO/ZAN-like_Cys-rich_dom"/>
</dbReference>
<evidence type="ECO:0000313" key="4">
    <source>
        <dbReference type="Ensembl" id="ENSAPLP00000014109.2"/>
    </source>
</evidence>
<reference evidence="4 5" key="1">
    <citation type="submission" date="2017-10" db="EMBL/GenBank/DDBJ databases">
        <title>A new Pekin duck reference genome.</title>
        <authorList>
            <person name="Hou Z.-C."/>
            <person name="Zhou Z.-K."/>
            <person name="Zhu F."/>
            <person name="Hou S.-S."/>
        </authorList>
    </citation>
    <scope>NUCLEOTIDE SEQUENCE [LARGE SCALE GENOMIC DNA]</scope>
</reference>
<dbReference type="SMART" id="SM00216">
    <property type="entry name" value="VWD"/>
    <property type="match status" value="4"/>
</dbReference>
<dbReference type="Pfam" id="PF08742">
    <property type="entry name" value="C8"/>
    <property type="match status" value="4"/>
</dbReference>
<accession>U3J3N2</accession>
<dbReference type="Proteomes" id="UP000016666">
    <property type="component" value="Chromosome 9"/>
</dbReference>
<sequence length="1466" mass="162364">CPPNSHYNPCTSACPATCTDPLASKNCSKPCVEGCECNNGFVISGGQCVSMNNCGCLLNDKYYEKGEVFWQTDCAGQCVCTGSGTIVCNSNTCKASEVCKVQNGLLGCYPLNPSTCHIFGDPHYVTFDGRLYHFQGDCNYTVVETCTNSSEQFSVTTRNKHRGNPNWTALDSVAVTLKNLHIVVRRNKETYVDGFQVSLPVDLKHGATVAVKGHYVVIDTSLGIQVKFDGDQELFIQVDESLKGQLCGLCGTFNDNQLDDFLKPDNVLEQDPNKFGDSWLVKDDNWICNPVAVVPPTCDTEKEKEYEEVCKIILENSGPFAVCHWYIPPQLYFESCVYDLCATEGNSEQFCKILEAYAAACELGGVNLGEWREGTICGKSQGHLANRTCVVEGDPHYHTFDNQIHHFMGTCTYTLSKLCESNSSLPYFNVEAANEHRGGNTRVSYVQYVDVDVYGQRIRLGKGGVVTVNGVAEVLPCTPSAGVQVSSSGFYTVVTTDFGLRVKFDGNHLVEVTLPSTFGQKVCGMCGNYNGMAADDFLNPDGVLEPDSTSLGNSWQNIDGDGDEFLTSFFFFFFLFCPSISFLIYTGLFKDCHTKVPPENFFESCVYDMCFTGGQETSLCYGLQAYAESCNNAGICIEWRNTTLCPMSCPGGSIYQSCGTRCPSTCVSNSTATSCSLLPVEGCFCKEGYILSGDTCVPESSCGCVDEENQYHQLGESWFTSYSCNERCTCNAKNKIVCSPWECGVREECSVKDGVLGCQATCQVAGDPHYFTFDGLMYTFVGTCTYTLVEVISESVENITILGKNEDRGLRGATYLKEVYIDLYGVRITLQKSKGILVGGSTLYTARSILKLAHYSIVETDFGVVVKYDAISVLSCSCLPDSREDDVPPCTAENKPVIESQCNVLNSDKFKECHSLVKPEDFIKICIHDMCQYNGMKSTLCDIVQFYVDTCRNQGITIMWRNNTFCPLPCPTHSHYTNCASSCPSTCNDIFASSLCEKTEECTEGCECDNNYVLSNGNCVPLSNCGCRDDDNNYYSVSSLCKCQQNGVIQCTSYSCDSEETCVIKSGKYKCNPTGFGTCRIMGDPHYVTFDGLVHHFQGKYTYIVAQTIPDLHYTLTPFSIEGMNYPLRRNSRITYLKEILINVYNHKVRFREGKQILVSFLLTLDGVRVRPPLRPHEGIRIYQRTKRIYLETDFGLYVSFDGNQNAEGLCGDFDGTSRNDFASPNGVLQKNVNIFGESWKVPLNRKTSRLRYLIFYSIPMLTQENSTSECQILTQSNGPFAKCHSEVSPDFYYICIFDMCVDRDDTTTLCRSLEEYVLACQEKGVNMEGWRQETACEMPCPANSKYSSCMSACPASCSDLTSPSECEWPCAEGCECLPGYVLSGFECVPYSQCGCSYLNKYYEVQCLSGPDSSGSAKQYFLLLIILTISLFSSARNFTLETESDLSNNILVSGGREERIDPSVCL</sequence>
<dbReference type="GO" id="GO:0005615">
    <property type="term" value="C:extracellular space"/>
    <property type="evidence" value="ECO:0007669"/>
    <property type="project" value="TreeGrafter"/>
</dbReference>
<dbReference type="InterPro" id="IPR025615">
    <property type="entry name" value="TILa_dom"/>
</dbReference>
<dbReference type="Gene3D" id="2.10.25.10">
    <property type="entry name" value="Laminin"/>
    <property type="match status" value="4"/>
</dbReference>
<dbReference type="PANTHER" id="PTHR11339:SF374">
    <property type="entry name" value="ZONADHESIN"/>
    <property type="match status" value="1"/>
</dbReference>
<dbReference type="CDD" id="cd19941">
    <property type="entry name" value="TIL"/>
    <property type="match status" value="4"/>
</dbReference>
<dbReference type="Pfam" id="PF00094">
    <property type="entry name" value="VWD"/>
    <property type="match status" value="4"/>
</dbReference>
<feature type="domain" description="VWFD" evidence="3">
    <location>
        <begin position="114"/>
        <end position="289"/>
    </location>
</feature>
<dbReference type="STRING" id="8840.ENSAPLP00000014109"/>
<dbReference type="InterPro" id="IPR050780">
    <property type="entry name" value="Mucin_vWF_Thrombospondin_sf"/>
</dbReference>
<dbReference type="InterPro" id="IPR036084">
    <property type="entry name" value="Ser_inhib-like_sf"/>
</dbReference>
<dbReference type="InterPro" id="IPR002919">
    <property type="entry name" value="TIL_dom"/>
</dbReference>
<evidence type="ECO:0000313" key="5">
    <source>
        <dbReference type="Proteomes" id="UP000016666"/>
    </source>
</evidence>
<keyword evidence="2" id="KW-0325">Glycoprotein</keyword>
<reference evidence="4" key="2">
    <citation type="submission" date="2025-08" db="UniProtKB">
        <authorList>
            <consortium name="Ensembl"/>
        </authorList>
    </citation>
    <scope>IDENTIFICATION</scope>
</reference>
<dbReference type="SUPFAM" id="SSF57567">
    <property type="entry name" value="Serine protease inhibitors"/>
    <property type="match status" value="4"/>
</dbReference>
<dbReference type="HOGENOM" id="CLU_011515_0_0_1"/>
<dbReference type="InterPro" id="IPR001846">
    <property type="entry name" value="VWF_type-D"/>
</dbReference>
<dbReference type="Pfam" id="PF01826">
    <property type="entry name" value="TIL"/>
    <property type="match status" value="4"/>
</dbReference>
<evidence type="ECO:0000256" key="1">
    <source>
        <dbReference type="ARBA" id="ARBA00023157"/>
    </source>
</evidence>
<keyword evidence="1" id="KW-1015">Disulfide bond</keyword>
<name>U3J3N2_ANAPP</name>
<feature type="domain" description="VWFD" evidence="3">
    <location>
        <begin position="387"/>
        <end position="564"/>
    </location>
</feature>
<feature type="domain" description="VWFD" evidence="3">
    <location>
        <begin position="1077"/>
        <end position="1250"/>
    </location>
</feature>
<dbReference type="SMART" id="SM00832">
    <property type="entry name" value="C8"/>
    <property type="match status" value="4"/>
</dbReference>
<feature type="domain" description="VWFD" evidence="3">
    <location>
        <begin position="760"/>
        <end position="932"/>
    </location>
</feature>
<dbReference type="FunFam" id="2.10.25.10:FF:000055">
    <property type="entry name" value="alpha-tectorin isoform X1"/>
    <property type="match status" value="4"/>
</dbReference>
<dbReference type="Pfam" id="PF12714">
    <property type="entry name" value="TILa"/>
    <property type="match status" value="2"/>
</dbReference>
<dbReference type="OMA" id="QLCICEG"/>
<dbReference type="GeneTree" id="ENSGT00940000156850"/>
<keyword evidence="5" id="KW-1185">Reference proteome</keyword>
<evidence type="ECO:0000256" key="2">
    <source>
        <dbReference type="ARBA" id="ARBA00023180"/>
    </source>
</evidence>
<dbReference type="PANTHER" id="PTHR11339">
    <property type="entry name" value="EXTRACELLULAR MATRIX GLYCOPROTEIN RELATED"/>
    <property type="match status" value="1"/>
</dbReference>
<dbReference type="Ensembl" id="ENSAPLT00000014880.2">
    <property type="protein sequence ID" value="ENSAPLP00000014109.2"/>
    <property type="gene ID" value="ENSAPLG00000014283.2"/>
</dbReference>
<dbReference type="GO" id="GO:0031012">
    <property type="term" value="C:extracellular matrix"/>
    <property type="evidence" value="ECO:0007669"/>
    <property type="project" value="TreeGrafter"/>
</dbReference>
<proteinExistence type="predicted"/>